<evidence type="ECO:0000313" key="10">
    <source>
        <dbReference type="EMBL" id="MDE5412834.1"/>
    </source>
</evidence>
<evidence type="ECO:0000256" key="4">
    <source>
        <dbReference type="ARBA" id="ARBA00022692"/>
    </source>
</evidence>
<evidence type="ECO:0000313" key="11">
    <source>
        <dbReference type="Proteomes" id="UP001148125"/>
    </source>
</evidence>
<keyword evidence="5 7" id="KW-1133">Transmembrane helix</keyword>
<keyword evidence="6 7" id="KW-0472">Membrane</keyword>
<evidence type="ECO:0000256" key="3">
    <source>
        <dbReference type="ARBA" id="ARBA00022475"/>
    </source>
</evidence>
<dbReference type="InterPro" id="IPR048454">
    <property type="entry name" value="YetF_N"/>
</dbReference>
<dbReference type="PANTHER" id="PTHR34582:SF6">
    <property type="entry name" value="UPF0702 TRANSMEMBRANE PROTEIN YCAP"/>
    <property type="match status" value="1"/>
</dbReference>
<feature type="transmembrane region" description="Helical" evidence="7">
    <location>
        <begin position="68"/>
        <end position="88"/>
    </location>
</feature>
<dbReference type="Gene3D" id="3.30.240.20">
    <property type="entry name" value="bsu07140 like domains"/>
    <property type="match status" value="2"/>
</dbReference>
<keyword evidence="4 7" id="KW-0812">Transmembrane</keyword>
<protein>
    <submittedName>
        <fullName evidence="10">DUF421 domain-containing protein</fullName>
    </submittedName>
</protein>
<gene>
    <name evidence="10" type="ORF">N7Z68_05510</name>
</gene>
<comment type="caution">
    <text evidence="10">The sequence shown here is derived from an EMBL/GenBank/DDBJ whole genome shotgun (WGS) entry which is preliminary data.</text>
</comment>
<evidence type="ECO:0000256" key="1">
    <source>
        <dbReference type="ARBA" id="ARBA00004651"/>
    </source>
</evidence>
<name>A0ABT5VBI1_9BACI</name>
<organism evidence="10 11">
    <name type="scientific">Alkalihalobacterium chitinilyticum</name>
    <dbReference type="NCBI Taxonomy" id="2980103"/>
    <lineage>
        <taxon>Bacteria</taxon>
        <taxon>Bacillati</taxon>
        <taxon>Bacillota</taxon>
        <taxon>Bacilli</taxon>
        <taxon>Bacillales</taxon>
        <taxon>Bacillaceae</taxon>
        <taxon>Alkalihalobacterium</taxon>
    </lineage>
</organism>
<dbReference type="RefSeq" id="WP_275117468.1">
    <property type="nucleotide sequence ID" value="NZ_JAOTPO010000003.1"/>
</dbReference>
<evidence type="ECO:0000256" key="6">
    <source>
        <dbReference type="ARBA" id="ARBA00023136"/>
    </source>
</evidence>
<dbReference type="InterPro" id="IPR023090">
    <property type="entry name" value="UPF0702_alpha/beta_dom_sf"/>
</dbReference>
<evidence type="ECO:0000256" key="5">
    <source>
        <dbReference type="ARBA" id="ARBA00022989"/>
    </source>
</evidence>
<dbReference type="Proteomes" id="UP001148125">
    <property type="component" value="Unassembled WGS sequence"/>
</dbReference>
<keyword evidence="11" id="KW-1185">Reference proteome</keyword>
<dbReference type="InterPro" id="IPR007353">
    <property type="entry name" value="DUF421"/>
</dbReference>
<sequence length="238" mass="26388">MFEFWTGSPDLAVYGFLIRALIVYVYVFLLVKILGQRSLSTVNPIDFIFGVIIGDIVGEPLSSGELPLGGPLAAAALIVGLHLALTVISLHTPRFRRVVEDEPIILIRHGKILKEQMTKAKVTIDSLLMDMRLLETNLNEVDYAILEANGQISVIKKSQYDSITPQDMSIEATNKGYPTVLIEDGHIILANVNKVGTVDWLRDQVTKHGYGSYKDIFLMTMDEAGQIYISPQEKQGAQ</sequence>
<feature type="transmembrane region" description="Helical" evidence="7">
    <location>
        <begin position="43"/>
        <end position="62"/>
    </location>
</feature>
<dbReference type="EMBL" id="JAOTPO010000003">
    <property type="protein sequence ID" value="MDE5412834.1"/>
    <property type="molecule type" value="Genomic_DNA"/>
</dbReference>
<dbReference type="Pfam" id="PF04239">
    <property type="entry name" value="DUF421"/>
    <property type="match status" value="1"/>
</dbReference>
<dbReference type="PANTHER" id="PTHR34582">
    <property type="entry name" value="UPF0702 TRANSMEMBRANE PROTEIN YCAP"/>
    <property type="match status" value="1"/>
</dbReference>
<proteinExistence type="inferred from homology"/>
<dbReference type="Pfam" id="PF20730">
    <property type="entry name" value="YetF_N"/>
    <property type="match status" value="1"/>
</dbReference>
<keyword evidence="3" id="KW-1003">Cell membrane</keyword>
<reference evidence="10" key="1">
    <citation type="submission" date="2024-05" db="EMBL/GenBank/DDBJ databases">
        <title>Alkalihalobacillus sp. strain MEB203 novel alkaliphilic bacterium from Lonar Lake, India.</title>
        <authorList>
            <person name="Joshi A."/>
            <person name="Thite S."/>
            <person name="Mengade P."/>
        </authorList>
    </citation>
    <scope>NUCLEOTIDE SEQUENCE</scope>
    <source>
        <strain evidence="10">MEB 203</strain>
    </source>
</reference>
<evidence type="ECO:0000256" key="2">
    <source>
        <dbReference type="ARBA" id="ARBA00006448"/>
    </source>
</evidence>
<feature type="transmembrane region" description="Helical" evidence="7">
    <location>
        <begin position="12"/>
        <end position="31"/>
    </location>
</feature>
<comment type="subcellular location">
    <subcellularLocation>
        <location evidence="1">Cell membrane</location>
        <topology evidence="1">Multi-pass membrane protein</topology>
    </subcellularLocation>
</comment>
<evidence type="ECO:0000259" key="8">
    <source>
        <dbReference type="Pfam" id="PF04239"/>
    </source>
</evidence>
<evidence type="ECO:0000256" key="7">
    <source>
        <dbReference type="SAM" id="Phobius"/>
    </source>
</evidence>
<accession>A0ABT5VBI1</accession>
<feature type="domain" description="YetF C-terminal" evidence="8">
    <location>
        <begin position="91"/>
        <end position="221"/>
    </location>
</feature>
<evidence type="ECO:0000259" key="9">
    <source>
        <dbReference type="Pfam" id="PF20730"/>
    </source>
</evidence>
<comment type="similarity">
    <text evidence="2">Belongs to the UPF0702 family.</text>
</comment>
<feature type="domain" description="YetF-like N-terminal transmembrane" evidence="9">
    <location>
        <begin position="18"/>
        <end position="84"/>
    </location>
</feature>